<dbReference type="PANTHER" id="PTHR34107:SF2">
    <property type="entry name" value="SLL0888 PROTEIN"/>
    <property type="match status" value="1"/>
</dbReference>
<gene>
    <name evidence="2" type="ORF">XM38_016740</name>
</gene>
<dbReference type="InterPro" id="IPR008538">
    <property type="entry name" value="Uma2"/>
</dbReference>
<dbReference type="RefSeq" id="WP_088429474.1">
    <property type="nucleotide sequence ID" value="NZ_CP021983.2"/>
</dbReference>
<dbReference type="InterPro" id="IPR011335">
    <property type="entry name" value="Restrct_endonuc-II-like"/>
</dbReference>
<evidence type="ECO:0000259" key="1">
    <source>
        <dbReference type="Pfam" id="PF05685"/>
    </source>
</evidence>
<sequence length="203" mass="23003">MTPAIAPPLSFLKFLETLPEDGNRYELVNGERVQLMATRAHDDVADFIYDAFRDEVRRDQLNYKVSRFASVKTRRDDGLVQGRTPDVSVIDKAVWTSDPKAYAALEDPIQLAVEVSSTNWRDDYLYKLAEYEALGILEYWIVDYLAVGATRYIGSPKTPTISVYTLENGEYQLQQFRGCDRITSMTFPKLTLTAEAILQASGL</sequence>
<organism evidence="2 3">
    <name type="scientific">Halomicronema hongdechloris C2206</name>
    <dbReference type="NCBI Taxonomy" id="1641165"/>
    <lineage>
        <taxon>Bacteria</taxon>
        <taxon>Bacillati</taxon>
        <taxon>Cyanobacteriota</taxon>
        <taxon>Cyanophyceae</taxon>
        <taxon>Nodosilineales</taxon>
        <taxon>Nodosilineaceae</taxon>
        <taxon>Halomicronema</taxon>
    </lineage>
</organism>
<dbReference type="PANTHER" id="PTHR34107">
    <property type="entry name" value="SLL0198 PROTEIN-RELATED"/>
    <property type="match status" value="1"/>
</dbReference>
<dbReference type="SUPFAM" id="SSF52980">
    <property type="entry name" value="Restriction endonuclease-like"/>
    <property type="match status" value="1"/>
</dbReference>
<dbReference type="KEGG" id="hhg:XM38_016740"/>
<dbReference type="InterPro" id="IPR012296">
    <property type="entry name" value="Nuclease_put_TT1808"/>
</dbReference>
<proteinExistence type="predicted"/>
<keyword evidence="3" id="KW-1185">Reference proteome</keyword>
<dbReference type="CDD" id="cd06260">
    <property type="entry name" value="DUF820-like"/>
    <property type="match status" value="1"/>
</dbReference>
<accession>A0A1Z3HK92</accession>
<feature type="domain" description="Putative restriction endonuclease" evidence="1">
    <location>
        <begin position="16"/>
        <end position="194"/>
    </location>
</feature>
<dbReference type="AlphaFoldDB" id="A0A1Z3HK92"/>
<dbReference type="EMBL" id="CP021983">
    <property type="protein sequence ID" value="ASC70729.1"/>
    <property type="molecule type" value="Genomic_DNA"/>
</dbReference>
<dbReference type="Proteomes" id="UP000191901">
    <property type="component" value="Chromosome"/>
</dbReference>
<evidence type="ECO:0000313" key="3">
    <source>
        <dbReference type="Proteomes" id="UP000191901"/>
    </source>
</evidence>
<evidence type="ECO:0000313" key="2">
    <source>
        <dbReference type="EMBL" id="ASC70729.1"/>
    </source>
</evidence>
<name>A0A1Z3HK92_9CYAN</name>
<protein>
    <recommendedName>
        <fullName evidence="1">Putative restriction endonuclease domain-containing protein</fullName>
    </recommendedName>
</protein>
<dbReference type="STRING" id="1641165.XM38_03770"/>
<dbReference type="Gene3D" id="3.90.1570.10">
    <property type="entry name" value="tt1808, chain A"/>
    <property type="match status" value="1"/>
</dbReference>
<reference evidence="2 3" key="1">
    <citation type="journal article" date="2016" name="Biochim. Biophys. Acta">
        <title>Characterization of red-shifted phycobilisomes isolated from the chlorophyll f-containing cyanobacterium Halomicronema hongdechloris.</title>
        <authorList>
            <person name="Li Y."/>
            <person name="Lin Y."/>
            <person name="Garvey C.J."/>
            <person name="Birch D."/>
            <person name="Corkery R.W."/>
            <person name="Loughlin P.C."/>
            <person name="Scheer H."/>
            <person name="Willows R.D."/>
            <person name="Chen M."/>
        </authorList>
    </citation>
    <scope>NUCLEOTIDE SEQUENCE [LARGE SCALE GENOMIC DNA]</scope>
    <source>
        <strain evidence="2 3">C2206</strain>
    </source>
</reference>
<dbReference type="OrthoDB" id="428427at2"/>
<dbReference type="Pfam" id="PF05685">
    <property type="entry name" value="Uma2"/>
    <property type="match status" value="1"/>
</dbReference>